<dbReference type="EC" id="2.7.10.2" evidence="4"/>
<keyword evidence="13 16" id="KW-0472">Membrane</keyword>
<dbReference type="Gene3D" id="3.40.50.300">
    <property type="entry name" value="P-loop containing nucleotide triphosphate hydrolases"/>
    <property type="match status" value="1"/>
</dbReference>
<evidence type="ECO:0000256" key="1">
    <source>
        <dbReference type="ARBA" id="ARBA00004429"/>
    </source>
</evidence>
<keyword evidence="12 16" id="KW-1133">Transmembrane helix</keyword>
<keyword evidence="6" id="KW-0997">Cell inner membrane</keyword>
<feature type="domain" description="Polysaccharide chain length determinant N-terminal" evidence="17">
    <location>
        <begin position="6"/>
        <end position="80"/>
    </location>
</feature>
<feature type="domain" description="AAA" evidence="18">
    <location>
        <begin position="346"/>
        <end position="495"/>
    </location>
</feature>
<evidence type="ECO:0000256" key="13">
    <source>
        <dbReference type="ARBA" id="ARBA00023136"/>
    </source>
</evidence>
<evidence type="ECO:0000256" key="4">
    <source>
        <dbReference type="ARBA" id="ARBA00011903"/>
    </source>
</evidence>
<dbReference type="AlphaFoldDB" id="A0A0A6PN53"/>
<keyword evidence="11" id="KW-0067">ATP-binding</keyword>
<evidence type="ECO:0000256" key="16">
    <source>
        <dbReference type="SAM" id="Phobius"/>
    </source>
</evidence>
<dbReference type="NCBIfam" id="TIGR01007">
    <property type="entry name" value="eps_fam"/>
    <property type="match status" value="1"/>
</dbReference>
<dbReference type="CDD" id="cd05387">
    <property type="entry name" value="BY-kinase"/>
    <property type="match status" value="1"/>
</dbReference>
<dbReference type="GO" id="GO:0005524">
    <property type="term" value="F:ATP binding"/>
    <property type="evidence" value="ECO:0007669"/>
    <property type="project" value="UniProtKB-KW"/>
</dbReference>
<keyword evidence="7" id="KW-0808">Transferase</keyword>
<sequence>MLKITFNKHKWLILGLTLFLSLLTTFYVASLPSIYRSTAILLIGVEHNKEINSSQSNNYYQTQLKILGARMLAEKLIDKLNLATHPAIAGKTIVETLMKGLNMTLVPNSQLVEISFESTDAQLAAQIPNTLVELYIENTLKTKLAMIKKASSQLTKHIEALRNNLIKSEMALLTYKENHAPVDQKESQLKIKILQEEVDSNNKLYQKWVLRLQTLQEPQTTVGRLIEPASVSAIPYKPQKKWIVAISLILALFFSTLLAFFLELMDKSLKTPEEVEKKLGLPLLTVLPKVKIDKTEDKIKARWMFLREPKSGYSESIRTARTGILLSKLDTQHKVLIVTSSIPNEGKTTFAINIAVALGDMEKTLLIDADLRLPSLAKSLGLSDDTPGLSELITGERDLDECIHDHLSDNRRNLDIMPSGMAPPNPLELLSSPRFGELLYELSQEYEYIIIDSAPTIAVSDTLVLTKYASSVLYVVKANATSYKLILEGLKRLRQVKAPVHNIILNQLDSDNPSKYYRYGYGYGYGKND</sequence>
<protein>
    <recommendedName>
        <fullName evidence="4">non-specific protein-tyrosine kinase</fullName>
        <ecNumber evidence="4">2.7.10.2</ecNumber>
    </recommendedName>
</protein>
<evidence type="ECO:0000313" key="20">
    <source>
        <dbReference type="EMBL" id="KHD08229.1"/>
    </source>
</evidence>
<evidence type="ECO:0000256" key="7">
    <source>
        <dbReference type="ARBA" id="ARBA00022679"/>
    </source>
</evidence>
<evidence type="ECO:0000256" key="5">
    <source>
        <dbReference type="ARBA" id="ARBA00022475"/>
    </source>
</evidence>
<dbReference type="GO" id="GO:0005886">
    <property type="term" value="C:plasma membrane"/>
    <property type="evidence" value="ECO:0007669"/>
    <property type="project" value="UniProtKB-SubCell"/>
</dbReference>
<feature type="transmembrane region" description="Helical" evidence="16">
    <location>
        <begin position="242"/>
        <end position="262"/>
    </location>
</feature>
<dbReference type="InterPro" id="IPR050445">
    <property type="entry name" value="Bact_polysacc_biosynth/exp"/>
</dbReference>
<dbReference type="Pfam" id="PF13807">
    <property type="entry name" value="GNVR"/>
    <property type="match status" value="1"/>
</dbReference>
<comment type="similarity">
    <text evidence="2">Belongs to the CpsD/CapB family.</text>
</comment>
<comment type="subcellular location">
    <subcellularLocation>
        <location evidence="1">Cell inner membrane</location>
        <topology evidence="1">Multi-pass membrane protein</topology>
    </subcellularLocation>
</comment>
<gene>
    <name evidence="20" type="ORF">PN36_19395</name>
</gene>
<dbReference type="GO" id="GO:0004715">
    <property type="term" value="F:non-membrane spanning protein tyrosine kinase activity"/>
    <property type="evidence" value="ECO:0007669"/>
    <property type="project" value="UniProtKB-EC"/>
</dbReference>
<keyword evidence="21" id="KW-1185">Reference proteome</keyword>
<dbReference type="SUPFAM" id="SSF52540">
    <property type="entry name" value="P-loop containing nucleoside triphosphate hydrolases"/>
    <property type="match status" value="1"/>
</dbReference>
<evidence type="ECO:0000256" key="2">
    <source>
        <dbReference type="ARBA" id="ARBA00007316"/>
    </source>
</evidence>
<reference evidence="20 21" key="1">
    <citation type="journal article" date="2016" name="Front. Microbiol.">
        <title>Single-Cell (Meta-)Genomics of a Dimorphic Candidatus Thiomargarita nelsonii Reveals Genomic Plasticity.</title>
        <authorList>
            <person name="Flood B.E."/>
            <person name="Fliss P."/>
            <person name="Jones D.S."/>
            <person name="Dick G.J."/>
            <person name="Jain S."/>
            <person name="Kaster A.K."/>
            <person name="Winkel M."/>
            <person name="Mussmann M."/>
            <person name="Bailey J."/>
        </authorList>
    </citation>
    <scope>NUCLEOTIDE SEQUENCE [LARGE SCALE GENOMIC DNA]</scope>
    <source>
        <strain evidence="20">Hydrate Ridge</strain>
    </source>
</reference>
<evidence type="ECO:0000259" key="18">
    <source>
        <dbReference type="Pfam" id="PF13614"/>
    </source>
</evidence>
<evidence type="ECO:0000256" key="11">
    <source>
        <dbReference type="ARBA" id="ARBA00022840"/>
    </source>
</evidence>
<evidence type="ECO:0000256" key="3">
    <source>
        <dbReference type="ARBA" id="ARBA00008883"/>
    </source>
</evidence>
<evidence type="ECO:0000256" key="8">
    <source>
        <dbReference type="ARBA" id="ARBA00022692"/>
    </source>
</evidence>
<feature type="domain" description="Tyrosine-protein kinase G-rich" evidence="19">
    <location>
        <begin position="193"/>
        <end position="261"/>
    </location>
</feature>
<evidence type="ECO:0000259" key="19">
    <source>
        <dbReference type="Pfam" id="PF13807"/>
    </source>
</evidence>
<keyword evidence="10" id="KW-0418">Kinase</keyword>
<dbReference type="Pfam" id="PF13614">
    <property type="entry name" value="AAA_31"/>
    <property type="match status" value="1"/>
</dbReference>
<comment type="caution">
    <text evidence="20">The sequence shown here is derived from an EMBL/GenBank/DDBJ whole genome shotgun (WGS) entry which is preliminary data.</text>
</comment>
<comment type="similarity">
    <text evidence="3">Belongs to the etk/wzc family.</text>
</comment>
<dbReference type="Pfam" id="PF02706">
    <property type="entry name" value="Wzz"/>
    <property type="match status" value="1"/>
</dbReference>
<dbReference type="InterPro" id="IPR032807">
    <property type="entry name" value="GNVR"/>
</dbReference>
<organism evidence="20 21">
    <name type="scientific">Candidatus Thiomargarita nelsonii</name>
    <dbReference type="NCBI Taxonomy" id="1003181"/>
    <lineage>
        <taxon>Bacteria</taxon>
        <taxon>Pseudomonadati</taxon>
        <taxon>Pseudomonadota</taxon>
        <taxon>Gammaproteobacteria</taxon>
        <taxon>Thiotrichales</taxon>
        <taxon>Thiotrichaceae</taxon>
        <taxon>Thiomargarita</taxon>
    </lineage>
</organism>
<evidence type="ECO:0000256" key="10">
    <source>
        <dbReference type="ARBA" id="ARBA00022777"/>
    </source>
</evidence>
<keyword evidence="14" id="KW-0829">Tyrosine-protein kinase</keyword>
<keyword evidence="8 16" id="KW-0812">Transmembrane</keyword>
<dbReference type="PANTHER" id="PTHR32309:SF13">
    <property type="entry name" value="FERRIC ENTEROBACTIN TRANSPORT PROTEIN FEPE"/>
    <property type="match status" value="1"/>
</dbReference>
<dbReference type="InterPro" id="IPR003856">
    <property type="entry name" value="LPS_length_determ_N"/>
</dbReference>
<keyword evidence="5" id="KW-1003">Cell membrane</keyword>
<evidence type="ECO:0000256" key="12">
    <source>
        <dbReference type="ARBA" id="ARBA00022989"/>
    </source>
</evidence>
<dbReference type="EMBL" id="JSZA02000080">
    <property type="protein sequence ID" value="KHD08229.1"/>
    <property type="molecule type" value="Genomic_DNA"/>
</dbReference>
<keyword evidence="9" id="KW-0547">Nucleotide-binding</keyword>
<evidence type="ECO:0000256" key="14">
    <source>
        <dbReference type="ARBA" id="ARBA00023137"/>
    </source>
</evidence>
<proteinExistence type="inferred from homology"/>
<dbReference type="InterPro" id="IPR027417">
    <property type="entry name" value="P-loop_NTPase"/>
</dbReference>
<comment type="catalytic activity">
    <reaction evidence="15">
        <text>L-tyrosyl-[protein] + ATP = O-phospho-L-tyrosyl-[protein] + ADP + H(+)</text>
        <dbReference type="Rhea" id="RHEA:10596"/>
        <dbReference type="Rhea" id="RHEA-COMP:10136"/>
        <dbReference type="Rhea" id="RHEA-COMP:20101"/>
        <dbReference type="ChEBI" id="CHEBI:15378"/>
        <dbReference type="ChEBI" id="CHEBI:30616"/>
        <dbReference type="ChEBI" id="CHEBI:46858"/>
        <dbReference type="ChEBI" id="CHEBI:61978"/>
        <dbReference type="ChEBI" id="CHEBI:456216"/>
        <dbReference type="EC" id="2.7.10.2"/>
    </reaction>
</comment>
<dbReference type="InterPro" id="IPR025669">
    <property type="entry name" value="AAA_dom"/>
</dbReference>
<evidence type="ECO:0000256" key="9">
    <source>
        <dbReference type="ARBA" id="ARBA00022741"/>
    </source>
</evidence>
<dbReference type="PANTHER" id="PTHR32309">
    <property type="entry name" value="TYROSINE-PROTEIN KINASE"/>
    <property type="match status" value="1"/>
</dbReference>
<evidence type="ECO:0000259" key="17">
    <source>
        <dbReference type="Pfam" id="PF02706"/>
    </source>
</evidence>
<evidence type="ECO:0000313" key="21">
    <source>
        <dbReference type="Proteomes" id="UP000030428"/>
    </source>
</evidence>
<dbReference type="Proteomes" id="UP000030428">
    <property type="component" value="Unassembled WGS sequence"/>
</dbReference>
<evidence type="ECO:0000256" key="6">
    <source>
        <dbReference type="ARBA" id="ARBA00022519"/>
    </source>
</evidence>
<dbReference type="InterPro" id="IPR005702">
    <property type="entry name" value="Wzc-like_C"/>
</dbReference>
<accession>A0A0A6PN53</accession>
<name>A0A0A6PN53_9GAMM</name>
<evidence type="ECO:0000256" key="15">
    <source>
        <dbReference type="ARBA" id="ARBA00051245"/>
    </source>
</evidence>